<evidence type="ECO:0000256" key="1">
    <source>
        <dbReference type="SAM" id="MobiDB-lite"/>
    </source>
</evidence>
<feature type="region of interest" description="Disordered" evidence="1">
    <location>
        <begin position="1"/>
        <end position="34"/>
    </location>
</feature>
<proteinExistence type="predicted"/>
<evidence type="ECO:0000256" key="2">
    <source>
        <dbReference type="SAM" id="Phobius"/>
    </source>
</evidence>
<dbReference type="OrthoDB" id="2598858at2"/>
<feature type="transmembrane region" description="Helical" evidence="2">
    <location>
        <begin position="44"/>
        <end position="64"/>
    </location>
</feature>
<protein>
    <submittedName>
        <fullName evidence="3">Uncharacterized protein</fullName>
    </submittedName>
</protein>
<keyword evidence="2" id="KW-1133">Transmembrane helix</keyword>
<reference evidence="3 4" key="1">
    <citation type="submission" date="2018-09" db="EMBL/GenBank/DDBJ databases">
        <title>Cohnella cavernae sp. nov., isolated from a karst cave.</title>
        <authorList>
            <person name="Zhu H."/>
        </authorList>
    </citation>
    <scope>NUCLEOTIDE SEQUENCE [LARGE SCALE GENOMIC DNA]</scope>
    <source>
        <strain evidence="3 4">K2E09-144</strain>
    </source>
</reference>
<accession>A0A398CRJ1</accession>
<sequence>MSRSWERMVQKNSKSINNRRRKEGKDAIGSTSKVKPDRYQGRNYYVPALLLLLILFYVVMLQPWREPKAGEPTPDLTMTWVTVGCYVLLAVFYWFRRPYLAVTRDTLETRKFSGYKRLGPADIRKIVLMPGYVTVETVKGANWVFSRMMTRYPTEQMGERLKVFSEVNHIELEIKEK</sequence>
<evidence type="ECO:0000313" key="3">
    <source>
        <dbReference type="EMBL" id="RIE04770.1"/>
    </source>
</evidence>
<keyword evidence="4" id="KW-1185">Reference proteome</keyword>
<dbReference type="RefSeq" id="WP_119147970.1">
    <property type="nucleotide sequence ID" value="NZ_JBHSOV010000005.1"/>
</dbReference>
<name>A0A398CRJ1_9BACL</name>
<organism evidence="3 4">
    <name type="scientific">Cohnella faecalis</name>
    <dbReference type="NCBI Taxonomy" id="2315694"/>
    <lineage>
        <taxon>Bacteria</taxon>
        <taxon>Bacillati</taxon>
        <taxon>Bacillota</taxon>
        <taxon>Bacilli</taxon>
        <taxon>Bacillales</taxon>
        <taxon>Paenibacillaceae</taxon>
        <taxon>Cohnella</taxon>
    </lineage>
</organism>
<comment type="caution">
    <text evidence="3">The sequence shown here is derived from an EMBL/GenBank/DDBJ whole genome shotgun (WGS) entry which is preliminary data.</text>
</comment>
<keyword evidence="2" id="KW-0812">Transmembrane</keyword>
<gene>
    <name evidence="3" type="ORF">D3H35_04645</name>
</gene>
<evidence type="ECO:0000313" key="4">
    <source>
        <dbReference type="Proteomes" id="UP000266340"/>
    </source>
</evidence>
<dbReference type="AlphaFoldDB" id="A0A398CRJ1"/>
<dbReference type="EMBL" id="QXJM01000023">
    <property type="protein sequence ID" value="RIE04770.1"/>
    <property type="molecule type" value="Genomic_DNA"/>
</dbReference>
<keyword evidence="2" id="KW-0472">Membrane</keyword>
<dbReference type="Proteomes" id="UP000266340">
    <property type="component" value="Unassembled WGS sequence"/>
</dbReference>
<feature type="transmembrane region" description="Helical" evidence="2">
    <location>
        <begin position="76"/>
        <end position="95"/>
    </location>
</feature>